<sequence>MAAQSFVDRVEDMTDLELAMLLSLIAQHHCLIEVQDDLVDNLAAELSLIARDVFNLSYIILERADLQSVDQFVAAILEDSGDAVDSTDLPNDDANQIGMVHSKLTGSSYRAASSIQADQFQSDSRKVVNVVIVKDFNFAEEDVQIQVLELIRKRRIYSRTTVHVAAKMFLLLPIVSSSSKHVRLNQHLNDRIFMSHYHEMDDGFPNLEEMGSLGHSDDDDSAYSDSGSPIAQRAGAIMSRRVDAELITQLRAQGKRATVTPEIRRYLQDIVAFLRMARGVDGGVTPYATTLFLALAKYLAPFHGIGYVTPALVALAAKKIYPHRLIIASPERERSTQYGTDVATARELLRDLNPHKVIQQVLDTVECPT</sequence>
<evidence type="ECO:0000256" key="2">
    <source>
        <dbReference type="ARBA" id="ARBA00023444"/>
    </source>
</evidence>
<dbReference type="PANTHER" id="PTHR11603">
    <property type="entry name" value="AAA FAMILY ATPASE"/>
    <property type="match status" value="1"/>
</dbReference>
<evidence type="ECO:0000256" key="3">
    <source>
        <dbReference type="SAM" id="MobiDB-lite"/>
    </source>
</evidence>
<accession>W9XPJ5</accession>
<reference evidence="5 6" key="1">
    <citation type="submission" date="2013-03" db="EMBL/GenBank/DDBJ databases">
        <title>The Genome Sequence of Capronia coronata CBS 617.96.</title>
        <authorList>
            <consortium name="The Broad Institute Genomics Platform"/>
            <person name="Cuomo C."/>
            <person name="de Hoog S."/>
            <person name="Gorbushina A."/>
            <person name="Walker B."/>
            <person name="Young S.K."/>
            <person name="Zeng Q."/>
            <person name="Gargeya S."/>
            <person name="Fitzgerald M."/>
            <person name="Haas B."/>
            <person name="Abouelleil A."/>
            <person name="Allen A.W."/>
            <person name="Alvarado L."/>
            <person name="Arachchi H.M."/>
            <person name="Berlin A.M."/>
            <person name="Chapman S.B."/>
            <person name="Gainer-Dewar J."/>
            <person name="Goldberg J."/>
            <person name="Griggs A."/>
            <person name="Gujja S."/>
            <person name="Hansen M."/>
            <person name="Howarth C."/>
            <person name="Imamovic A."/>
            <person name="Ireland A."/>
            <person name="Larimer J."/>
            <person name="McCowan C."/>
            <person name="Murphy C."/>
            <person name="Pearson M."/>
            <person name="Poon T.W."/>
            <person name="Priest M."/>
            <person name="Roberts A."/>
            <person name="Saif S."/>
            <person name="Shea T."/>
            <person name="Sisk P."/>
            <person name="Sykes S."/>
            <person name="Wortman J."/>
            <person name="Nusbaum C."/>
            <person name="Birren B."/>
        </authorList>
    </citation>
    <scope>NUCLEOTIDE SEQUENCE [LARGE SCALE GENOMIC DNA]</scope>
    <source>
        <strain evidence="5 6">CBS 617.96</strain>
    </source>
</reference>
<dbReference type="EMBL" id="AMWN01000011">
    <property type="protein sequence ID" value="EXJ78866.1"/>
    <property type="molecule type" value="Genomic_DNA"/>
</dbReference>
<dbReference type="Gene3D" id="1.10.8.80">
    <property type="entry name" value="Magnesium chelatase subunit I, C-Terminal domain"/>
    <property type="match status" value="1"/>
</dbReference>
<dbReference type="InterPro" id="IPR041628">
    <property type="entry name" value="ChlI/MoxR_AAA_lid"/>
</dbReference>
<proteinExistence type="predicted"/>
<dbReference type="PANTHER" id="PTHR11603:SF132">
    <property type="entry name" value="C2H2-TYPE DOMAIN-CONTAINING PROTEIN"/>
    <property type="match status" value="1"/>
</dbReference>
<dbReference type="RefSeq" id="XP_007728314.1">
    <property type="nucleotide sequence ID" value="XM_007730124.1"/>
</dbReference>
<comment type="pathway">
    <text evidence="2">Porphyrin-containing compound metabolism.</text>
</comment>
<dbReference type="eggNOG" id="ENOG502QQMN">
    <property type="taxonomic scope" value="Eukaryota"/>
</dbReference>
<dbReference type="AlphaFoldDB" id="W9XPJ5"/>
<evidence type="ECO:0000259" key="4">
    <source>
        <dbReference type="Pfam" id="PF17863"/>
    </source>
</evidence>
<keyword evidence="6" id="KW-1185">Reference proteome</keyword>
<comment type="caution">
    <text evidence="5">The sequence shown here is derived from an EMBL/GenBank/DDBJ whole genome shotgun (WGS) entry which is preliminary data.</text>
</comment>
<organism evidence="5 6">
    <name type="scientific">Capronia coronata CBS 617.96</name>
    <dbReference type="NCBI Taxonomy" id="1182541"/>
    <lineage>
        <taxon>Eukaryota</taxon>
        <taxon>Fungi</taxon>
        <taxon>Dikarya</taxon>
        <taxon>Ascomycota</taxon>
        <taxon>Pezizomycotina</taxon>
        <taxon>Eurotiomycetes</taxon>
        <taxon>Chaetothyriomycetidae</taxon>
        <taxon>Chaetothyriales</taxon>
        <taxon>Herpotrichiellaceae</taxon>
        <taxon>Capronia</taxon>
    </lineage>
</organism>
<feature type="region of interest" description="Disordered" evidence="3">
    <location>
        <begin position="208"/>
        <end position="227"/>
    </location>
</feature>
<evidence type="ECO:0000313" key="5">
    <source>
        <dbReference type="EMBL" id="EXJ78866.1"/>
    </source>
</evidence>
<protein>
    <recommendedName>
        <fullName evidence="1">magnesium chelatase</fullName>
        <ecNumber evidence="1">6.6.1.1</ecNumber>
    </recommendedName>
</protein>
<dbReference type="GO" id="GO:0016851">
    <property type="term" value="F:magnesium chelatase activity"/>
    <property type="evidence" value="ECO:0007669"/>
    <property type="project" value="UniProtKB-EC"/>
</dbReference>
<dbReference type="OrthoDB" id="5582146at2759"/>
<dbReference type="Proteomes" id="UP000019484">
    <property type="component" value="Unassembled WGS sequence"/>
</dbReference>
<feature type="domain" description="ChlI/MoxR AAA lid" evidence="4">
    <location>
        <begin position="277"/>
        <end position="335"/>
    </location>
</feature>
<evidence type="ECO:0000313" key="6">
    <source>
        <dbReference type="Proteomes" id="UP000019484"/>
    </source>
</evidence>
<evidence type="ECO:0000256" key="1">
    <source>
        <dbReference type="ARBA" id="ARBA00012825"/>
    </source>
</evidence>
<dbReference type="HOGENOM" id="CLU_034390_0_0_1"/>
<dbReference type="InterPro" id="IPR052041">
    <property type="entry name" value="Nucleic_acid_metab_PIN/TRAM"/>
</dbReference>
<gene>
    <name evidence="5" type="ORF">A1O1_09268</name>
</gene>
<dbReference type="EC" id="6.6.1.1" evidence="1"/>
<dbReference type="GeneID" id="19164113"/>
<name>W9XPJ5_9EURO</name>
<dbReference type="Pfam" id="PF17863">
    <property type="entry name" value="AAA_lid_2"/>
    <property type="match status" value="1"/>
</dbReference>